<protein>
    <recommendedName>
        <fullName evidence="4">Cadherin domain-containing protein</fullName>
    </recommendedName>
</protein>
<evidence type="ECO:0008006" key="4">
    <source>
        <dbReference type="Google" id="ProtNLM"/>
    </source>
</evidence>
<accession>A0A8J8P2Y8</accession>
<reference evidence="2" key="1">
    <citation type="submission" date="2019-06" db="EMBL/GenBank/DDBJ databases">
        <authorList>
            <person name="Zheng W."/>
        </authorList>
    </citation>
    <scope>NUCLEOTIDE SEQUENCE</scope>
    <source>
        <strain evidence="2">QDHG01</strain>
    </source>
</reference>
<name>A0A8J8P2Y8_HALGN</name>
<dbReference type="AlphaFoldDB" id="A0A8J8P2Y8"/>
<dbReference type="EMBL" id="RRYP01000639">
    <property type="protein sequence ID" value="TNV87082.1"/>
    <property type="molecule type" value="Genomic_DNA"/>
</dbReference>
<sequence length="970" mass="109231">MGMKLLESGKFLIVLSRKNTVLQMQLINTESTNAIISDSFTQSSSFNSLVLKAEKNVITLGLSNDLPATKIYRISIDEANQKFNTFEGWCLTYSSWYLIDIFFEQSDTNAISLLYNSQNGIRFGIFYVNNTTLAQQNQINQYGNYKGTFIGKETFLIGFTQRSWDQNQFWVSQYQTSAIMSNIPGQSCYFIDTTSYEIFTFTTISDFIQAGDSSTTLYFTLSRDSISFQDMRLQQLTSISSWCPTIDQAFTFDASNPSTFYVNYGSQTISFGDLLYCGTPPVPTVTEYALKNTNTIPGLALNGMTFDITTELKGGMYKGTVVAKSVLLEAELNYTIVVNMPPFFISTLKPFKLQFGLLSTYSLPTIFYKESNPFTFNLELVSVNSTNTSQTCITLGVALADTSVLVFDDTMKQMKINVSDPGLSETWICDFNYKITLKDIKGAISEQEMKISIIRANVAPEWIYDPPQPFFMHVGETISVVLPQAQDPNGDTITLIDIQQPQFSSLPDPNVFQYTLTPQLIDDIGVFHIIGNLSDEQPIAQYLPFSIDITVFNFAPYFVEALQNQTQFVDEFREYMLPEVSDYESNEFTVTVCLGANIYQCSTTLPGFIEFVSEARVFQFKGRQQDKGNFTIQINLTDEFGNSTFSSFTLRIIDYQISTATQGLTASLINSGPPDFITPLTTSLTIEEGKSEQFKFPQIKDPDGDQFECQVNLGNAASFVTYKDLALAINPIQASDTPFSVNILLKDKNQYAPKSNKYRIQITVTAKQSSNTSSEYYISEKSSEEQSTQGQIKQSQQERSVVRLKLVEVNKMGRAKIKVYAKSTQKMMQLISSQMFSIQMEAAELIEDVPFSIESSSSNELVFLLKFNNPERVSSSQNFDRLIITTRRQIQIITPQYYETLPVGTALSTFIPPQVSELTASKLVLIQKSGDYASYTLVSSNLLLNIFLQAIFILGQLQFWRPLLSLRFTE</sequence>
<gene>
    <name evidence="2" type="ORF">FGO68_gene13710</name>
</gene>
<dbReference type="Proteomes" id="UP000785679">
    <property type="component" value="Unassembled WGS sequence"/>
</dbReference>
<dbReference type="InterPro" id="IPR013783">
    <property type="entry name" value="Ig-like_fold"/>
</dbReference>
<feature type="region of interest" description="Disordered" evidence="1">
    <location>
        <begin position="775"/>
        <end position="796"/>
    </location>
</feature>
<proteinExistence type="predicted"/>
<evidence type="ECO:0000256" key="1">
    <source>
        <dbReference type="SAM" id="MobiDB-lite"/>
    </source>
</evidence>
<keyword evidence="3" id="KW-1185">Reference proteome</keyword>
<organism evidence="2 3">
    <name type="scientific">Halteria grandinella</name>
    <dbReference type="NCBI Taxonomy" id="5974"/>
    <lineage>
        <taxon>Eukaryota</taxon>
        <taxon>Sar</taxon>
        <taxon>Alveolata</taxon>
        <taxon>Ciliophora</taxon>
        <taxon>Intramacronucleata</taxon>
        <taxon>Spirotrichea</taxon>
        <taxon>Stichotrichia</taxon>
        <taxon>Sporadotrichida</taxon>
        <taxon>Halteriidae</taxon>
        <taxon>Halteria</taxon>
    </lineage>
</organism>
<evidence type="ECO:0000313" key="2">
    <source>
        <dbReference type="EMBL" id="TNV87082.1"/>
    </source>
</evidence>
<evidence type="ECO:0000313" key="3">
    <source>
        <dbReference type="Proteomes" id="UP000785679"/>
    </source>
</evidence>
<dbReference type="OrthoDB" id="327782at2759"/>
<comment type="caution">
    <text evidence="2">The sequence shown here is derived from an EMBL/GenBank/DDBJ whole genome shotgun (WGS) entry which is preliminary data.</text>
</comment>
<dbReference type="Gene3D" id="2.60.40.10">
    <property type="entry name" value="Immunoglobulins"/>
    <property type="match status" value="1"/>
</dbReference>